<evidence type="ECO:0000259" key="1">
    <source>
        <dbReference type="Pfam" id="PF10544"/>
    </source>
</evidence>
<gene>
    <name evidence="2" type="ordered locus">Xaut_3617</name>
</gene>
<reference evidence="2 3" key="1">
    <citation type="submission" date="2007-07" db="EMBL/GenBank/DDBJ databases">
        <title>Complete sequence of chromosome of Xanthobacter autotrophicus Py2.</title>
        <authorList>
            <consortium name="US DOE Joint Genome Institute"/>
            <person name="Copeland A."/>
            <person name="Lucas S."/>
            <person name="Lapidus A."/>
            <person name="Barry K."/>
            <person name="Glavina del Rio T."/>
            <person name="Hammon N."/>
            <person name="Israni S."/>
            <person name="Dalin E."/>
            <person name="Tice H."/>
            <person name="Pitluck S."/>
            <person name="Sims D."/>
            <person name="Brettin T."/>
            <person name="Bruce D."/>
            <person name="Detter J.C."/>
            <person name="Han C."/>
            <person name="Tapia R."/>
            <person name="Brainard J."/>
            <person name="Schmutz J."/>
            <person name="Larimer F."/>
            <person name="Land M."/>
            <person name="Hauser L."/>
            <person name="Kyrpides N."/>
            <person name="Kim E."/>
            <person name="Ensigns S.A."/>
            <person name="Richardson P."/>
        </authorList>
    </citation>
    <scope>NUCLEOTIDE SEQUENCE [LARGE SCALE GENOMIC DNA]</scope>
    <source>
        <strain evidence="3">ATCC BAA-1158 / Py2</strain>
    </source>
</reference>
<dbReference type="InterPro" id="IPR018306">
    <property type="entry name" value="Phage_T5_Orf172_DNA-bd"/>
</dbReference>
<proteinExistence type="predicted"/>
<sequence length="206" mass="22645">MSEIPTMASPETAELIKTLTRRLTPTDARLNYLTDLLKPMLGVGEPEDRNAFYAASRMLGCTPAFAKNVVGAVARRGSAKAWRRWRARKPALPVFEVPPLAPNIVGFVYFASPLSAPNVVKIGISTNLERRLRDLEVETGEEHRIARWFVGTTVDEAVAQFAVAGRRITGKWFKTEEPGQIPGFLPMGLDGMRQVLGADLLTGRAV</sequence>
<organism evidence="2 3">
    <name type="scientific">Xanthobacter autotrophicus (strain ATCC BAA-1158 / Py2)</name>
    <dbReference type="NCBI Taxonomy" id="78245"/>
    <lineage>
        <taxon>Bacteria</taxon>
        <taxon>Pseudomonadati</taxon>
        <taxon>Pseudomonadota</taxon>
        <taxon>Alphaproteobacteria</taxon>
        <taxon>Hyphomicrobiales</taxon>
        <taxon>Xanthobacteraceae</taxon>
        <taxon>Xanthobacter</taxon>
    </lineage>
</organism>
<evidence type="ECO:0000313" key="3">
    <source>
        <dbReference type="Proteomes" id="UP000002417"/>
    </source>
</evidence>
<dbReference type="HOGENOM" id="CLU_1331508_0_0_5"/>
<name>A7ILF2_XANP2</name>
<dbReference type="AlphaFoldDB" id="A7ILF2"/>
<accession>A7ILF2</accession>
<dbReference type="EMBL" id="CP000781">
    <property type="protein sequence ID" value="ABS68845.1"/>
    <property type="molecule type" value="Genomic_DNA"/>
</dbReference>
<dbReference type="Pfam" id="PF10544">
    <property type="entry name" value="T5orf172"/>
    <property type="match status" value="1"/>
</dbReference>
<dbReference type="Proteomes" id="UP000002417">
    <property type="component" value="Chromosome"/>
</dbReference>
<evidence type="ECO:0000313" key="2">
    <source>
        <dbReference type="EMBL" id="ABS68845.1"/>
    </source>
</evidence>
<keyword evidence="3" id="KW-1185">Reference proteome</keyword>
<feature type="domain" description="Bacteriophage T5 Orf172 DNA-binding" evidence="1">
    <location>
        <begin position="106"/>
        <end position="142"/>
    </location>
</feature>
<dbReference type="OrthoDB" id="7058011at2"/>
<protein>
    <recommendedName>
        <fullName evidence="1">Bacteriophage T5 Orf172 DNA-binding domain-containing protein</fullName>
    </recommendedName>
</protein>
<dbReference type="KEGG" id="xau:Xaut_3617"/>